<feature type="compositionally biased region" description="Polar residues" evidence="1">
    <location>
        <begin position="30"/>
        <end position="43"/>
    </location>
</feature>
<gene>
    <name evidence="3" type="ORF">Fot_31499</name>
</gene>
<proteinExistence type="predicted"/>
<feature type="transmembrane region" description="Helical" evidence="2">
    <location>
        <begin position="370"/>
        <end position="387"/>
    </location>
</feature>
<dbReference type="Gene3D" id="3.40.50.300">
    <property type="entry name" value="P-loop containing nucleotide triphosphate hydrolases"/>
    <property type="match status" value="1"/>
</dbReference>
<evidence type="ECO:0000313" key="4">
    <source>
        <dbReference type="Proteomes" id="UP001604277"/>
    </source>
</evidence>
<comment type="caution">
    <text evidence="3">The sequence shown here is derived from an EMBL/GenBank/DDBJ whole genome shotgun (WGS) entry which is preliminary data.</text>
</comment>
<organism evidence="3 4">
    <name type="scientific">Forsythia ovata</name>
    <dbReference type="NCBI Taxonomy" id="205694"/>
    <lineage>
        <taxon>Eukaryota</taxon>
        <taxon>Viridiplantae</taxon>
        <taxon>Streptophyta</taxon>
        <taxon>Embryophyta</taxon>
        <taxon>Tracheophyta</taxon>
        <taxon>Spermatophyta</taxon>
        <taxon>Magnoliopsida</taxon>
        <taxon>eudicotyledons</taxon>
        <taxon>Gunneridae</taxon>
        <taxon>Pentapetalae</taxon>
        <taxon>asterids</taxon>
        <taxon>lamiids</taxon>
        <taxon>Lamiales</taxon>
        <taxon>Oleaceae</taxon>
        <taxon>Forsythieae</taxon>
        <taxon>Forsythia</taxon>
    </lineage>
</organism>
<dbReference type="PANTHER" id="PTHR14241">
    <property type="entry name" value="INTERFERON-INDUCED PROTEIN 44"/>
    <property type="match status" value="1"/>
</dbReference>
<keyword evidence="4" id="KW-1185">Reference proteome</keyword>
<keyword evidence="3" id="KW-0378">Hydrolase</keyword>
<dbReference type="AlphaFoldDB" id="A0ABD1T559"/>
<dbReference type="GO" id="GO:0016787">
    <property type="term" value="F:hydrolase activity"/>
    <property type="evidence" value="ECO:0007669"/>
    <property type="project" value="UniProtKB-KW"/>
</dbReference>
<evidence type="ECO:0000313" key="3">
    <source>
        <dbReference type="EMBL" id="KAL2507852.1"/>
    </source>
</evidence>
<dbReference type="EMBL" id="JBFOLJ010000009">
    <property type="protein sequence ID" value="KAL2507852.1"/>
    <property type="molecule type" value="Genomic_DNA"/>
</dbReference>
<reference evidence="4" key="1">
    <citation type="submission" date="2024-07" db="EMBL/GenBank/DDBJ databases">
        <title>Two chromosome-level genome assemblies of Korean endemic species Abeliophyllum distichum and Forsythia ovata (Oleaceae).</title>
        <authorList>
            <person name="Jang H."/>
        </authorList>
    </citation>
    <scope>NUCLEOTIDE SEQUENCE [LARGE SCALE GENOMIC DNA]</scope>
</reference>
<protein>
    <submittedName>
        <fullName evidence="3">P-loop containing nucleoside triphosphate hydrolase superfamily protein</fullName>
    </submittedName>
</protein>
<name>A0ABD1T559_9LAMI</name>
<dbReference type="InterPro" id="IPR027417">
    <property type="entry name" value="P-loop_NTPase"/>
</dbReference>
<evidence type="ECO:0000256" key="2">
    <source>
        <dbReference type="SAM" id="Phobius"/>
    </source>
</evidence>
<dbReference type="SUPFAM" id="SSF52540">
    <property type="entry name" value="P-loop containing nucleoside triphosphate hydrolases"/>
    <property type="match status" value="1"/>
</dbReference>
<dbReference type="Proteomes" id="UP001604277">
    <property type="component" value="Unassembled WGS sequence"/>
</dbReference>
<sequence>MGGDRIFSPISATEEGSSSEQDFPHESVIPSFSSGDENGSVINGESGLDFSPAGRQISLSFEAAERQRRKVYLEVFRSYEELRHRSERLEEAKSKILSYTPGSWIEKVAGIDLTDYNVPKTTTLLLIGPKGSGKSSLVNKISRVLEDDEFASDRAQVSYDISTGDGTYFLHEYLIPRGSGSFCLYDSRGLSDDSLENLKILNRWMTKGVHHGELVKRKSDCSSLKGQLKCKAQKSTCNPTQARKINFVIFVVNGLSVLELMDGDDETKKSYTDMIVTTFNNPLLSFKDDKPVIVVTHGDLLSLCDRVRVRVHLGKLLGVPPTRQIFDIPESNDSVVALTIVDMLRYSLEHADRNLPGKDRLSNKMYRSSLQYLLLLLVLGIAIVYQIRGADFRCHSSEIHLDEATGSIPNKRKVSERADFHSHLPEIHFDWRATRHLWLGSDVE</sequence>
<feature type="region of interest" description="Disordered" evidence="1">
    <location>
        <begin position="1"/>
        <end position="44"/>
    </location>
</feature>
<accession>A0ABD1T559</accession>
<feature type="compositionally biased region" description="Polar residues" evidence="1">
    <location>
        <begin position="10"/>
        <end position="21"/>
    </location>
</feature>
<dbReference type="PANTHER" id="PTHR14241:SF32">
    <property type="entry name" value="VWFA DOMAIN-CONTAINING PROTEIN-RELATED"/>
    <property type="match status" value="1"/>
</dbReference>
<keyword evidence="2" id="KW-0472">Membrane</keyword>
<keyword evidence="2" id="KW-0812">Transmembrane</keyword>
<keyword evidence="2" id="KW-1133">Transmembrane helix</keyword>
<evidence type="ECO:0000256" key="1">
    <source>
        <dbReference type="SAM" id="MobiDB-lite"/>
    </source>
</evidence>